<name>A0ABP1I1G5_9EUKA</name>
<proteinExistence type="predicted"/>
<accession>A0ABP1I1G5</accession>
<evidence type="ECO:0000313" key="2">
    <source>
        <dbReference type="Proteomes" id="UP001642409"/>
    </source>
</evidence>
<reference evidence="1 2" key="1">
    <citation type="submission" date="2024-07" db="EMBL/GenBank/DDBJ databases">
        <authorList>
            <person name="Akdeniz Z."/>
        </authorList>
    </citation>
    <scope>NUCLEOTIDE SEQUENCE [LARGE SCALE GENOMIC DNA]</scope>
</reference>
<keyword evidence="2" id="KW-1185">Reference proteome</keyword>
<dbReference type="PANTHER" id="PTHR46599">
    <property type="entry name" value="PIGGYBAC TRANSPOSABLE ELEMENT-DERIVED PROTEIN 4"/>
    <property type="match status" value="1"/>
</dbReference>
<gene>
    <name evidence="1" type="ORF">HINF_LOCUS18519</name>
</gene>
<organism evidence="1 2">
    <name type="scientific">Hexamita inflata</name>
    <dbReference type="NCBI Taxonomy" id="28002"/>
    <lineage>
        <taxon>Eukaryota</taxon>
        <taxon>Metamonada</taxon>
        <taxon>Diplomonadida</taxon>
        <taxon>Hexamitidae</taxon>
        <taxon>Hexamitinae</taxon>
        <taxon>Hexamita</taxon>
    </lineage>
</organism>
<dbReference type="EMBL" id="CAXDID020000047">
    <property type="protein sequence ID" value="CAL6003672.1"/>
    <property type="molecule type" value="Genomic_DNA"/>
</dbReference>
<evidence type="ECO:0000313" key="1">
    <source>
        <dbReference type="EMBL" id="CAL6003672.1"/>
    </source>
</evidence>
<comment type="caution">
    <text evidence="1">The sequence shown here is derived from an EMBL/GenBank/DDBJ whole genome shotgun (WGS) entry which is preliminary data.</text>
</comment>
<dbReference type="Proteomes" id="UP001642409">
    <property type="component" value="Unassembled WGS sequence"/>
</dbReference>
<protein>
    <submittedName>
        <fullName evidence="1">Transposase_IS4</fullName>
    </submittedName>
</protein>
<sequence length="307" mass="37004">MDLYAGSLTKGATDVVSIVNRLLSFKIPNYPYKLFCDNWYSTLSLVDKVIKDNMQYVGTVQVSRLASVFTPKQLKYKEVEYRRVIFKNSFINMLQWKCQKDKVVSMLFSDIQNENEPDHTVKYQSFRHILQDQPFIVRHYNDNYHGVDNVDQLMSQIRYPYKCCRWTSRMWIYSIQTMIINSFQLFKRLHREHAQISIRDYIVGLAQQIQENRIKYEIRYQFYFNKKQRNQPRQPKSKQLHVFDYFRNHHHICVASSGLKCKYCQCKYSRFGCSCDQKHGMCEECYNEHIIEQKIKIAYTRAECKRK</sequence>
<dbReference type="PANTHER" id="PTHR46599:SF3">
    <property type="entry name" value="PIGGYBAC TRANSPOSABLE ELEMENT-DERIVED PROTEIN 4"/>
    <property type="match status" value="1"/>
</dbReference>